<dbReference type="Proteomes" id="UP000886998">
    <property type="component" value="Unassembled WGS sequence"/>
</dbReference>
<sequence length="132" mass="15823">MILAFISFYSRFFFTPYIFRKPINYNFEELDTFKTFLTALDVLDRIYSPDQWISFIDSMQHKKGFKSFRAVKIPLPYPYSSHMEAFIYKSKLLFALSVFPIKLRLKLGFRPKWRFQKSSIGNYNASKRLDPT</sequence>
<accession>A0A8X6XRR4</accession>
<keyword evidence="2" id="KW-1185">Reference proteome</keyword>
<evidence type="ECO:0000313" key="1">
    <source>
        <dbReference type="EMBL" id="GFY59002.1"/>
    </source>
</evidence>
<dbReference type="EMBL" id="BMAV01012377">
    <property type="protein sequence ID" value="GFY59002.1"/>
    <property type="molecule type" value="Genomic_DNA"/>
</dbReference>
<comment type="caution">
    <text evidence="1">The sequence shown here is derived from an EMBL/GenBank/DDBJ whole genome shotgun (WGS) entry which is preliminary data.</text>
</comment>
<gene>
    <name evidence="1" type="ORF">TNIN_471751</name>
</gene>
<dbReference type="AlphaFoldDB" id="A0A8X6XRR4"/>
<organism evidence="1 2">
    <name type="scientific">Trichonephila inaurata madagascariensis</name>
    <dbReference type="NCBI Taxonomy" id="2747483"/>
    <lineage>
        <taxon>Eukaryota</taxon>
        <taxon>Metazoa</taxon>
        <taxon>Ecdysozoa</taxon>
        <taxon>Arthropoda</taxon>
        <taxon>Chelicerata</taxon>
        <taxon>Arachnida</taxon>
        <taxon>Araneae</taxon>
        <taxon>Araneomorphae</taxon>
        <taxon>Entelegynae</taxon>
        <taxon>Araneoidea</taxon>
        <taxon>Nephilidae</taxon>
        <taxon>Trichonephila</taxon>
        <taxon>Trichonephila inaurata</taxon>
    </lineage>
</organism>
<proteinExistence type="predicted"/>
<name>A0A8X6XRR4_9ARAC</name>
<protein>
    <submittedName>
        <fullName evidence="1">Uncharacterized protein</fullName>
    </submittedName>
</protein>
<evidence type="ECO:0000313" key="2">
    <source>
        <dbReference type="Proteomes" id="UP000886998"/>
    </source>
</evidence>
<reference evidence="1" key="1">
    <citation type="submission" date="2020-08" db="EMBL/GenBank/DDBJ databases">
        <title>Multicomponent nature underlies the extraordinary mechanical properties of spider dragline silk.</title>
        <authorList>
            <person name="Kono N."/>
            <person name="Nakamura H."/>
            <person name="Mori M."/>
            <person name="Yoshida Y."/>
            <person name="Ohtoshi R."/>
            <person name="Malay A.D."/>
            <person name="Moran D.A.P."/>
            <person name="Tomita M."/>
            <person name="Numata K."/>
            <person name="Arakawa K."/>
        </authorList>
    </citation>
    <scope>NUCLEOTIDE SEQUENCE</scope>
</reference>